<evidence type="ECO:0000256" key="6">
    <source>
        <dbReference type="ARBA" id="ARBA00023136"/>
    </source>
</evidence>
<evidence type="ECO:0000256" key="3">
    <source>
        <dbReference type="ARBA" id="ARBA00022692"/>
    </source>
</evidence>
<feature type="transmembrane region" description="Helical" evidence="9">
    <location>
        <begin position="297"/>
        <end position="317"/>
    </location>
</feature>
<keyword evidence="6 9" id="KW-0472">Membrane</keyword>
<keyword evidence="4 9" id="KW-1133">Transmembrane helix</keyword>
<sequence length="590" mass="65563">MCVACCSWCSTLHSEAWSSCTLKSPTQKHMKRLDLDDKLRCVEKAILSHHHHHRSTITNNNHRRLHNNHRAAASAATQRDQYFSTVATALAANRSEEEEHILEQYADMARRIAEQCVLEQKYDERMEWNLKNAGLFGFGILTTLGYGKIEPQTTNGRLFTVIYGFVGVPFTVIIFTNFGRYIQNLERYIRRKYCSGGLAASLGRRRRRSSAMSSGNTSHLEEGSFATFRPNAPHGVILSSEPEPSMQSLDEEEEGQIFGAALMSHLNDQVDFFNGIYYAFLCLSAIEFGSLTPNDSWYLPLVISYICFGLAISTIALDIGSTYVKRLYFVGRKIRHIAGVKIWFGSKNLRVRELLAALGHNIGLEPSVLCDLDLEQLVSNAIQVKEGRLNRVPQTHMIMDGIWPPELVPLFLKDGHFPDFVDAEDKRGSVISASAGKKNSILPLDMLPDSLPPDAAPPALPHSHKFSVRFEDVVDAWRRRDEALDSTSSMHPFSRDTTLQSVLMAADCRGGDTTSGISDPDSYSISSSLVALPPGFGGSRRSTLDRPSCFVAEEEVVQLVTEPDISASEALMNAGGALQAVDEQEEEENN</sequence>
<evidence type="ECO:0000256" key="8">
    <source>
        <dbReference type="RuleBase" id="RU003857"/>
    </source>
</evidence>
<dbReference type="GO" id="GO:0005886">
    <property type="term" value="C:plasma membrane"/>
    <property type="evidence" value="ECO:0007669"/>
    <property type="project" value="TreeGrafter"/>
</dbReference>
<evidence type="ECO:0000256" key="4">
    <source>
        <dbReference type="ARBA" id="ARBA00022989"/>
    </source>
</evidence>
<evidence type="ECO:0000256" key="2">
    <source>
        <dbReference type="ARBA" id="ARBA00022448"/>
    </source>
</evidence>
<evidence type="ECO:0000259" key="10">
    <source>
        <dbReference type="Pfam" id="PF07885"/>
    </source>
</evidence>
<dbReference type="SUPFAM" id="SSF81324">
    <property type="entry name" value="Voltage-gated potassium channels"/>
    <property type="match status" value="2"/>
</dbReference>
<evidence type="ECO:0000313" key="11">
    <source>
        <dbReference type="Proteomes" id="UP000887574"/>
    </source>
</evidence>
<evidence type="ECO:0000256" key="1">
    <source>
        <dbReference type="ARBA" id="ARBA00004141"/>
    </source>
</evidence>
<keyword evidence="11" id="KW-1185">Reference proteome</keyword>
<keyword evidence="5 8" id="KW-0406">Ion transport</keyword>
<dbReference type="Pfam" id="PF07885">
    <property type="entry name" value="Ion_trans_2"/>
    <property type="match status" value="2"/>
</dbReference>
<dbReference type="Proteomes" id="UP000887574">
    <property type="component" value="Unplaced"/>
</dbReference>
<feature type="domain" description="Potassium channel" evidence="10">
    <location>
        <begin position="259"/>
        <end position="323"/>
    </location>
</feature>
<proteinExistence type="inferred from homology"/>
<comment type="subcellular location">
    <subcellularLocation>
        <location evidence="1">Membrane</location>
        <topology evidence="1">Multi-pass membrane protein</topology>
    </subcellularLocation>
</comment>
<name>A0A915DHX4_9BILA</name>
<accession>A0A915DHX4</accession>
<feature type="transmembrane region" description="Helical" evidence="9">
    <location>
        <begin position="130"/>
        <end position="149"/>
    </location>
</feature>
<organism evidence="11 12">
    <name type="scientific">Ditylenchus dipsaci</name>
    <dbReference type="NCBI Taxonomy" id="166011"/>
    <lineage>
        <taxon>Eukaryota</taxon>
        <taxon>Metazoa</taxon>
        <taxon>Ecdysozoa</taxon>
        <taxon>Nematoda</taxon>
        <taxon>Chromadorea</taxon>
        <taxon>Rhabditida</taxon>
        <taxon>Tylenchina</taxon>
        <taxon>Tylenchomorpha</taxon>
        <taxon>Sphaerularioidea</taxon>
        <taxon>Anguinidae</taxon>
        <taxon>Anguininae</taxon>
        <taxon>Ditylenchus</taxon>
    </lineage>
</organism>
<dbReference type="PRINTS" id="PR01333">
    <property type="entry name" value="2POREKCHANEL"/>
</dbReference>
<keyword evidence="7 8" id="KW-0407">Ion channel</keyword>
<dbReference type="InterPro" id="IPR003280">
    <property type="entry name" value="2pore_dom_K_chnl"/>
</dbReference>
<protein>
    <submittedName>
        <fullName evidence="12">Potassium channel domain-containing protein</fullName>
    </submittedName>
</protein>
<reference evidence="12" key="1">
    <citation type="submission" date="2022-11" db="UniProtKB">
        <authorList>
            <consortium name="WormBaseParasite"/>
        </authorList>
    </citation>
    <scope>IDENTIFICATION</scope>
</reference>
<evidence type="ECO:0000256" key="9">
    <source>
        <dbReference type="SAM" id="Phobius"/>
    </source>
</evidence>
<keyword evidence="3 8" id="KW-0812">Transmembrane</keyword>
<dbReference type="GO" id="GO:0022841">
    <property type="term" value="F:potassium ion leak channel activity"/>
    <property type="evidence" value="ECO:0007669"/>
    <property type="project" value="TreeGrafter"/>
</dbReference>
<dbReference type="PANTHER" id="PTHR11003">
    <property type="entry name" value="POTASSIUM CHANNEL, SUBFAMILY K"/>
    <property type="match status" value="1"/>
</dbReference>
<comment type="similarity">
    <text evidence="8">Belongs to the two pore domain potassium channel (TC 1.A.1.8) family.</text>
</comment>
<evidence type="ECO:0000313" key="12">
    <source>
        <dbReference type="WBParaSite" id="jg1967"/>
    </source>
</evidence>
<dbReference type="InterPro" id="IPR013099">
    <property type="entry name" value="K_chnl_dom"/>
</dbReference>
<dbReference type="PANTHER" id="PTHR11003:SF69">
    <property type="entry name" value="POTASSIUM CHANNEL DOMAIN-CONTAINING PROTEIN"/>
    <property type="match status" value="1"/>
</dbReference>
<feature type="domain" description="Potassium channel" evidence="10">
    <location>
        <begin position="126"/>
        <end position="183"/>
    </location>
</feature>
<keyword evidence="2 8" id="KW-0813">Transport</keyword>
<dbReference type="Gene3D" id="1.10.287.70">
    <property type="match status" value="1"/>
</dbReference>
<dbReference type="AlphaFoldDB" id="A0A915DHX4"/>
<dbReference type="GO" id="GO:0030322">
    <property type="term" value="P:stabilization of membrane potential"/>
    <property type="evidence" value="ECO:0007669"/>
    <property type="project" value="TreeGrafter"/>
</dbReference>
<evidence type="ECO:0000256" key="5">
    <source>
        <dbReference type="ARBA" id="ARBA00023065"/>
    </source>
</evidence>
<dbReference type="WBParaSite" id="jg1967">
    <property type="protein sequence ID" value="jg1967"/>
    <property type="gene ID" value="jg1967"/>
</dbReference>
<evidence type="ECO:0000256" key="7">
    <source>
        <dbReference type="ARBA" id="ARBA00023303"/>
    </source>
</evidence>
<feature type="transmembrane region" description="Helical" evidence="9">
    <location>
        <begin position="272"/>
        <end position="291"/>
    </location>
</feature>
<dbReference type="GO" id="GO:0015271">
    <property type="term" value="F:outward rectifier potassium channel activity"/>
    <property type="evidence" value="ECO:0007669"/>
    <property type="project" value="TreeGrafter"/>
</dbReference>
<feature type="transmembrane region" description="Helical" evidence="9">
    <location>
        <begin position="161"/>
        <end position="182"/>
    </location>
</feature>